<feature type="non-terminal residue" evidence="2">
    <location>
        <position position="210"/>
    </location>
</feature>
<proteinExistence type="predicted"/>
<dbReference type="OrthoDB" id="7553781at2759"/>
<dbReference type="AlphaFoldDB" id="A0A6J1QU49"/>
<dbReference type="Proteomes" id="UP000504618">
    <property type="component" value="Unplaced"/>
</dbReference>
<organism evidence="1 2">
    <name type="scientific">Temnothorax curvispinosus</name>
    <dbReference type="NCBI Taxonomy" id="300111"/>
    <lineage>
        <taxon>Eukaryota</taxon>
        <taxon>Metazoa</taxon>
        <taxon>Ecdysozoa</taxon>
        <taxon>Arthropoda</taxon>
        <taxon>Hexapoda</taxon>
        <taxon>Insecta</taxon>
        <taxon>Pterygota</taxon>
        <taxon>Neoptera</taxon>
        <taxon>Endopterygota</taxon>
        <taxon>Hymenoptera</taxon>
        <taxon>Apocrita</taxon>
        <taxon>Aculeata</taxon>
        <taxon>Formicoidea</taxon>
        <taxon>Formicidae</taxon>
        <taxon>Myrmicinae</taxon>
        <taxon>Temnothorax</taxon>
    </lineage>
</organism>
<reference evidence="2" key="1">
    <citation type="submission" date="2025-08" db="UniProtKB">
        <authorList>
            <consortium name="RefSeq"/>
        </authorList>
    </citation>
    <scope>IDENTIFICATION</scope>
    <source>
        <tissue evidence="2">Whole body</tissue>
    </source>
</reference>
<dbReference type="RefSeq" id="XP_024885982.1">
    <property type="nucleotide sequence ID" value="XM_025030214.1"/>
</dbReference>
<dbReference type="GeneID" id="112463699"/>
<keyword evidence="1" id="KW-1185">Reference proteome</keyword>
<evidence type="ECO:0000313" key="1">
    <source>
        <dbReference type="Proteomes" id="UP000504618"/>
    </source>
</evidence>
<evidence type="ECO:0000313" key="2">
    <source>
        <dbReference type="RefSeq" id="XP_024885982.1"/>
    </source>
</evidence>
<gene>
    <name evidence="2" type="primary">LOC112463699</name>
</gene>
<accession>A0A6J1QU49</accession>
<protein>
    <submittedName>
        <fullName evidence="2">Uncharacterized protein LOC112463699</fullName>
    </submittedName>
</protein>
<name>A0A6J1QU49_9HYME</name>
<sequence>MYQKSGDTTEIVRLVNGDFDILSHKINNLFPNERQAFYYVPPKCEGPSQKVSKGKLPDFYRNKLDECRQIGLVQKKRKRIDDIDDILESNINLTTKRVCKTHLQWLQYNTAPWSSVEEHWNKSRELRHILIAEHKVNIYDIFSEYPVLKQELGYTLLENDYNSLINKKSNIYSKWPELSKKLETLLTKRVMKDKTFAKRLEEIQLYEEGD</sequence>